<keyword evidence="11" id="KW-1185">Reference proteome</keyword>
<dbReference type="PROSITE" id="PS00028">
    <property type="entry name" value="ZINC_FINGER_C2H2_1"/>
    <property type="match status" value="1"/>
</dbReference>
<feature type="region of interest" description="Disordered" evidence="7">
    <location>
        <begin position="575"/>
        <end position="594"/>
    </location>
</feature>
<dbReference type="InterPro" id="IPR036236">
    <property type="entry name" value="Znf_C2H2_sf"/>
</dbReference>
<evidence type="ECO:0000313" key="11">
    <source>
        <dbReference type="Proteomes" id="UP001324427"/>
    </source>
</evidence>
<dbReference type="CDD" id="cd20908">
    <property type="entry name" value="SUF4-like"/>
    <property type="match status" value="1"/>
</dbReference>
<dbReference type="PROSITE" id="PS50157">
    <property type="entry name" value="ZINC_FINGER_C2H2_2"/>
    <property type="match status" value="1"/>
</dbReference>
<dbReference type="GO" id="GO:0003677">
    <property type="term" value="F:DNA binding"/>
    <property type="evidence" value="ECO:0007669"/>
    <property type="project" value="InterPro"/>
</dbReference>
<dbReference type="InterPro" id="IPR013087">
    <property type="entry name" value="Znf_C2H2_type"/>
</dbReference>
<evidence type="ECO:0000256" key="2">
    <source>
        <dbReference type="ARBA" id="ARBA00022723"/>
    </source>
</evidence>
<reference evidence="10 11" key="1">
    <citation type="submission" date="2021-11" db="EMBL/GenBank/DDBJ databases">
        <title>Black yeast isolated from Biological Soil Crust.</title>
        <authorList>
            <person name="Kurbessoian T."/>
        </authorList>
    </citation>
    <scope>NUCLEOTIDE SEQUENCE [LARGE SCALE GENOMIC DNA]</scope>
    <source>
        <strain evidence="10 11">CCFEE 5522</strain>
    </source>
</reference>
<keyword evidence="2" id="KW-0479">Metal-binding</keyword>
<dbReference type="SUPFAM" id="SSF57667">
    <property type="entry name" value="beta-beta-alpha zinc fingers"/>
    <property type="match status" value="1"/>
</dbReference>
<keyword evidence="4" id="KW-0862">Zinc</keyword>
<comment type="caution">
    <text evidence="10">The sequence shown here is derived from an EMBL/GenBank/DDBJ whole genome shotgun (WGS) entry which is preliminary data.</text>
</comment>
<keyword evidence="5" id="KW-0539">Nucleus</keyword>
<evidence type="ECO:0000259" key="8">
    <source>
        <dbReference type="PROSITE" id="PS50157"/>
    </source>
</evidence>
<feature type="region of interest" description="Disordered" evidence="7">
    <location>
        <begin position="382"/>
        <end position="414"/>
    </location>
</feature>
<dbReference type="SMART" id="SM00355">
    <property type="entry name" value="ZnF_C2H2"/>
    <property type="match status" value="2"/>
</dbReference>
<feature type="region of interest" description="Disordered" evidence="7">
    <location>
        <begin position="283"/>
        <end position="350"/>
    </location>
</feature>
<feature type="compositionally biased region" description="Basic and acidic residues" evidence="7">
    <location>
        <begin position="495"/>
        <end position="506"/>
    </location>
</feature>
<comment type="subcellular location">
    <subcellularLocation>
        <location evidence="1">Nucleus</location>
    </subcellularLocation>
</comment>
<keyword evidence="3 6" id="KW-0863">Zinc-finger</keyword>
<name>A0AAV9JCV1_9PEZI</name>
<evidence type="ECO:0000256" key="6">
    <source>
        <dbReference type="PROSITE-ProRule" id="PRU00042"/>
    </source>
</evidence>
<evidence type="ECO:0000256" key="1">
    <source>
        <dbReference type="ARBA" id="ARBA00004123"/>
    </source>
</evidence>
<feature type="compositionally biased region" description="Polar residues" evidence="7">
    <location>
        <begin position="477"/>
        <end position="494"/>
    </location>
</feature>
<protein>
    <recommendedName>
        <fullName evidence="12">Zinc finger protein 207</fullName>
    </recommendedName>
</protein>
<feature type="region of interest" description="Disordered" evidence="7">
    <location>
        <begin position="428"/>
        <end position="554"/>
    </location>
</feature>
<feature type="domain" description="BED-type" evidence="9">
    <location>
        <begin position="13"/>
        <end position="72"/>
    </location>
</feature>
<evidence type="ECO:0000256" key="3">
    <source>
        <dbReference type="ARBA" id="ARBA00022771"/>
    </source>
</evidence>
<feature type="region of interest" description="Disordered" evidence="7">
    <location>
        <begin position="201"/>
        <end position="236"/>
    </location>
</feature>
<evidence type="ECO:0000256" key="7">
    <source>
        <dbReference type="SAM" id="MobiDB-lite"/>
    </source>
</evidence>
<feature type="compositionally biased region" description="Pro residues" evidence="7">
    <location>
        <begin position="320"/>
        <end position="329"/>
    </location>
</feature>
<evidence type="ECO:0008006" key="12">
    <source>
        <dbReference type="Google" id="ProtNLM"/>
    </source>
</evidence>
<dbReference type="AlphaFoldDB" id="A0AAV9JCV1"/>
<dbReference type="PANTHER" id="PTHR23215:SF0">
    <property type="entry name" value="BUB3-INTERACTING AND GLEBS MOTIF-CONTAINING PROTEIN ZNF207"/>
    <property type="match status" value="1"/>
</dbReference>
<feature type="compositionally biased region" description="Low complexity" evidence="7">
    <location>
        <begin position="515"/>
        <end position="525"/>
    </location>
</feature>
<dbReference type="PANTHER" id="PTHR23215">
    <property type="entry name" value="ZINC FINGER PROTEIN 207"/>
    <property type="match status" value="1"/>
</dbReference>
<evidence type="ECO:0000256" key="5">
    <source>
        <dbReference type="ARBA" id="ARBA00023242"/>
    </source>
</evidence>
<feature type="compositionally biased region" description="Low complexity" evidence="7">
    <location>
        <begin position="283"/>
        <end position="301"/>
    </location>
</feature>
<dbReference type="EMBL" id="JAVFHQ010000037">
    <property type="protein sequence ID" value="KAK4542891.1"/>
    <property type="molecule type" value="Genomic_DNA"/>
</dbReference>
<feature type="region of interest" description="Disordered" evidence="7">
    <location>
        <begin position="114"/>
        <end position="142"/>
    </location>
</feature>
<gene>
    <name evidence="10" type="ORF">LTR36_006080</name>
</gene>
<feature type="domain" description="C2H2-type" evidence="8">
    <location>
        <begin position="42"/>
        <end position="65"/>
    </location>
</feature>
<dbReference type="InterPro" id="IPR003656">
    <property type="entry name" value="Znf_BED"/>
</dbReference>
<dbReference type="Proteomes" id="UP001324427">
    <property type="component" value="Unassembled WGS sequence"/>
</dbReference>
<dbReference type="GO" id="GO:0005634">
    <property type="term" value="C:nucleus"/>
    <property type="evidence" value="ECO:0007669"/>
    <property type="project" value="UniProtKB-SubCell"/>
</dbReference>
<dbReference type="GO" id="GO:0008270">
    <property type="term" value="F:zinc ion binding"/>
    <property type="evidence" value="ECO:0007669"/>
    <property type="project" value="UniProtKB-KW"/>
</dbReference>
<proteinExistence type="predicted"/>
<dbReference type="Gene3D" id="3.30.160.60">
    <property type="entry name" value="Classic Zinc Finger"/>
    <property type="match status" value="1"/>
</dbReference>
<organism evidence="10 11">
    <name type="scientific">Oleoguttula mirabilis</name>
    <dbReference type="NCBI Taxonomy" id="1507867"/>
    <lineage>
        <taxon>Eukaryota</taxon>
        <taxon>Fungi</taxon>
        <taxon>Dikarya</taxon>
        <taxon>Ascomycota</taxon>
        <taxon>Pezizomycotina</taxon>
        <taxon>Dothideomycetes</taxon>
        <taxon>Dothideomycetidae</taxon>
        <taxon>Mycosphaerellales</taxon>
        <taxon>Teratosphaeriaceae</taxon>
        <taxon>Oleoguttula</taxon>
    </lineage>
</organism>
<evidence type="ECO:0000259" key="9">
    <source>
        <dbReference type="PROSITE" id="PS50808"/>
    </source>
</evidence>
<sequence length="594" mass="64096">MTKKKRAHPDVEEILQRPWCYYCERDFDDLKILISHQKAKHFKCERCGRRLNTAGGLSVHLQQVHKETLTQVENALPNRLEVGVEIFGMEGIPEDVMSAHQQRVTAAFFRHESERRAATGNPPPGGKSQGEGGPAKKPKIETSEEIKKRLAEHKARKEAEKLGLVSNPATPVDVDGYGAPATTAPIATTSPDAIAPFQPPYGAGNSGSPPQAFNPYQPPPQPAFPGFSGSQPYQMPGAFAHPAQGMPMQGYPGPPRPYMPQQAFIPASPMGYGQPTWNGAQPQFSAAPPQFSAAAPVGYGHPSPPPPPPSHGPYYNHPWTSPPTGPPMSAPGMTPGLPQPGPGLPQRPAFQAPNLSKEEMALMHAGQVQSIMPGQLVHHANGGWNFSSQPPKPALPEDRSFGWISGSQSPQPEIKQEEMMSLGDSVDDLINSVTGQGSYARPSSPYAMQSSLHGRPTSPYAKPSLTHAKPSSAYAPGTSSSFAPGTSAWILQNTPDRRARPIKQESPETFPVQRAAIAANKTAATADKKDKKKKKHRGDETKLIYSDNRTSPEEKMAQHARYAFQRVEHTETVLGDLSGAVTGATDETVRDPQD</sequence>
<evidence type="ECO:0000256" key="4">
    <source>
        <dbReference type="ARBA" id="ARBA00022833"/>
    </source>
</evidence>
<accession>A0AAV9JCV1</accession>
<feature type="compositionally biased region" description="Pro residues" evidence="7">
    <location>
        <begin position="302"/>
        <end position="311"/>
    </location>
</feature>
<evidence type="ECO:0000313" key="10">
    <source>
        <dbReference type="EMBL" id="KAK4542891.1"/>
    </source>
</evidence>
<dbReference type="PROSITE" id="PS50808">
    <property type="entry name" value="ZF_BED"/>
    <property type="match status" value="1"/>
</dbReference>
<dbReference type="FunFam" id="3.30.160.60:FF:000354">
    <property type="entry name" value="C2H2 finger domain-containing protein"/>
    <property type="match status" value="1"/>
</dbReference>